<accession>A0A1T5LV16</accession>
<dbReference type="GO" id="GO:0045892">
    <property type="term" value="P:negative regulation of DNA-templated transcription"/>
    <property type="evidence" value="ECO:0007669"/>
    <property type="project" value="UniProtKB-UniRule"/>
</dbReference>
<dbReference type="HAMAP" id="MF_00081">
    <property type="entry name" value="HrcA"/>
    <property type="match status" value="1"/>
</dbReference>
<dbReference type="SUPFAM" id="SSF46785">
    <property type="entry name" value="Winged helix' DNA-binding domain"/>
    <property type="match status" value="1"/>
</dbReference>
<dbReference type="Proteomes" id="UP000190285">
    <property type="component" value="Unassembled WGS sequence"/>
</dbReference>
<dbReference type="Gene3D" id="3.30.390.60">
    <property type="entry name" value="Heat-inducible transcription repressor hrca homolog, domain 3"/>
    <property type="match status" value="1"/>
</dbReference>
<keyword evidence="3 6" id="KW-0346">Stress response</keyword>
<gene>
    <name evidence="6" type="primary">hrcA</name>
    <name evidence="8" type="ORF">SAMN02194393_03343</name>
</gene>
<dbReference type="STRING" id="36842.SAMN02194393_03343"/>
<dbReference type="SUPFAM" id="SSF55781">
    <property type="entry name" value="GAF domain-like"/>
    <property type="match status" value="1"/>
</dbReference>
<keyword evidence="1 6" id="KW-0678">Repressor</keyword>
<name>A0A1T5LV16_9FIRM</name>
<evidence type="ECO:0000256" key="5">
    <source>
        <dbReference type="ARBA" id="ARBA00055319"/>
    </source>
</evidence>
<feature type="domain" description="Heat-inducible transcription repressor HrcA C-terminal" evidence="7">
    <location>
        <begin position="105"/>
        <end position="323"/>
    </location>
</feature>
<evidence type="ECO:0000256" key="4">
    <source>
        <dbReference type="ARBA" id="ARBA00023163"/>
    </source>
</evidence>
<proteinExistence type="inferred from homology"/>
<reference evidence="8 9" key="1">
    <citation type="submission" date="2017-02" db="EMBL/GenBank/DDBJ databases">
        <authorList>
            <person name="Peterson S.W."/>
        </authorList>
    </citation>
    <scope>NUCLEOTIDE SEQUENCE [LARGE SCALE GENOMIC DNA]</scope>
    <source>
        <strain evidence="8 9">M1</strain>
    </source>
</reference>
<dbReference type="InterPro" id="IPR023120">
    <property type="entry name" value="WHTH_transcript_rep_HrcA_IDD"/>
</dbReference>
<dbReference type="InterPro" id="IPR029016">
    <property type="entry name" value="GAF-like_dom_sf"/>
</dbReference>
<dbReference type="NCBIfam" id="TIGR00331">
    <property type="entry name" value="hrcA"/>
    <property type="match status" value="1"/>
</dbReference>
<evidence type="ECO:0000313" key="8">
    <source>
        <dbReference type="EMBL" id="SKC79694.1"/>
    </source>
</evidence>
<evidence type="ECO:0000259" key="7">
    <source>
        <dbReference type="Pfam" id="PF01628"/>
    </source>
</evidence>
<dbReference type="InterPro" id="IPR036388">
    <property type="entry name" value="WH-like_DNA-bd_sf"/>
</dbReference>
<evidence type="ECO:0000256" key="6">
    <source>
        <dbReference type="HAMAP-Rule" id="MF_00081"/>
    </source>
</evidence>
<dbReference type="Gene3D" id="1.10.10.10">
    <property type="entry name" value="Winged helix-like DNA-binding domain superfamily/Winged helix DNA-binding domain"/>
    <property type="match status" value="1"/>
</dbReference>
<dbReference type="InterPro" id="IPR036390">
    <property type="entry name" value="WH_DNA-bd_sf"/>
</dbReference>
<dbReference type="InterPro" id="IPR021153">
    <property type="entry name" value="HrcA_C"/>
</dbReference>
<evidence type="ECO:0000256" key="3">
    <source>
        <dbReference type="ARBA" id="ARBA00023016"/>
    </source>
</evidence>
<dbReference type="PANTHER" id="PTHR34824">
    <property type="entry name" value="HEAT-INDUCIBLE TRANSCRIPTION REPRESSOR HRCA"/>
    <property type="match status" value="1"/>
</dbReference>
<sequence>MDLVARKLKILQAIINDFICTAQPVGSRTIAKKYNLGVSSATIRNEMSDLEELGYLVQPHTSSGRIPSDLGYRLYVDSLMREYELENKQKKFIKDLLLNKIVEIDDMIKNTSKILSQITNLTSMSLSAQFRNSKLKNIKLVQVDSDKVLLILVSNTGVVKNVILRISNVSQNVLNKVSNLLKDKLKGKTIAYLDDEIITNIKRELIEYSTTIDLIIPTLQNSLEDLGESEIYLDGITNIFNLPEYTDINKAKKFIAALEKKELVYDLLKNDSNEDMSIKIGSENKIDEINDCSIITATYRLNGKIIGKVGVIGPTRMDYSKIIAVLNYLTNTLSNNIDNNIL</sequence>
<evidence type="ECO:0000256" key="1">
    <source>
        <dbReference type="ARBA" id="ARBA00022491"/>
    </source>
</evidence>
<keyword evidence="4 6" id="KW-0804">Transcription</keyword>
<keyword evidence="9" id="KW-1185">Reference proteome</keyword>
<comment type="similarity">
    <text evidence="6">Belongs to the HrcA family.</text>
</comment>
<evidence type="ECO:0000256" key="2">
    <source>
        <dbReference type="ARBA" id="ARBA00023015"/>
    </source>
</evidence>
<dbReference type="FunFam" id="1.10.10.10:FF:000049">
    <property type="entry name" value="Heat-inducible transcription repressor HrcA"/>
    <property type="match status" value="1"/>
</dbReference>
<organism evidence="8 9">
    <name type="scientific">Maledivibacter halophilus</name>
    <dbReference type="NCBI Taxonomy" id="36842"/>
    <lineage>
        <taxon>Bacteria</taxon>
        <taxon>Bacillati</taxon>
        <taxon>Bacillota</taxon>
        <taxon>Clostridia</taxon>
        <taxon>Peptostreptococcales</taxon>
        <taxon>Caminicellaceae</taxon>
        <taxon>Maledivibacter</taxon>
    </lineage>
</organism>
<dbReference type="InterPro" id="IPR002571">
    <property type="entry name" value="HrcA"/>
</dbReference>
<dbReference type="Pfam" id="PF01628">
    <property type="entry name" value="HrcA"/>
    <property type="match status" value="1"/>
</dbReference>
<dbReference type="RefSeq" id="WP_079493149.1">
    <property type="nucleotide sequence ID" value="NZ_FUZT01000008.1"/>
</dbReference>
<dbReference type="OrthoDB" id="9783139at2"/>
<dbReference type="EMBL" id="FUZT01000008">
    <property type="protein sequence ID" value="SKC79694.1"/>
    <property type="molecule type" value="Genomic_DNA"/>
</dbReference>
<dbReference type="PIRSF" id="PIRSF005485">
    <property type="entry name" value="HrcA"/>
    <property type="match status" value="1"/>
</dbReference>
<dbReference type="AlphaFoldDB" id="A0A1T5LV16"/>
<protein>
    <recommendedName>
        <fullName evidence="6">Heat-inducible transcription repressor HrcA</fullName>
    </recommendedName>
</protein>
<evidence type="ECO:0000313" key="9">
    <source>
        <dbReference type="Proteomes" id="UP000190285"/>
    </source>
</evidence>
<dbReference type="Gene3D" id="3.30.450.40">
    <property type="match status" value="1"/>
</dbReference>
<keyword evidence="2 6" id="KW-0805">Transcription regulation</keyword>
<comment type="function">
    <text evidence="5 6">Negative regulator of class I heat shock genes (grpE-dnaK-dnaJ and groELS operons). Prevents heat-shock induction of these operons.</text>
</comment>
<dbReference type="PANTHER" id="PTHR34824:SF1">
    <property type="entry name" value="HEAT-INDUCIBLE TRANSCRIPTION REPRESSOR HRCA"/>
    <property type="match status" value="1"/>
</dbReference>
<dbReference type="GO" id="GO:0003677">
    <property type="term" value="F:DNA binding"/>
    <property type="evidence" value="ECO:0007669"/>
    <property type="project" value="InterPro"/>
</dbReference>